<name>A0ABD2PI24_9PLAT</name>
<evidence type="ECO:0000313" key="4">
    <source>
        <dbReference type="Proteomes" id="UP001626550"/>
    </source>
</evidence>
<reference evidence="3 4" key="1">
    <citation type="submission" date="2024-11" db="EMBL/GenBank/DDBJ databases">
        <title>Adaptive evolution of stress response genes in parasites aligns with host niche diversity.</title>
        <authorList>
            <person name="Hahn C."/>
            <person name="Resl P."/>
        </authorList>
    </citation>
    <scope>NUCLEOTIDE SEQUENCE [LARGE SCALE GENOMIC DNA]</scope>
    <source>
        <strain evidence="3">EGGRZ-B1_66</strain>
        <tissue evidence="3">Body</tissue>
    </source>
</reference>
<comment type="caution">
    <text evidence="3">The sequence shown here is derived from an EMBL/GenBank/DDBJ whole genome shotgun (WGS) entry which is preliminary data.</text>
</comment>
<feature type="compositionally biased region" description="Basic residues" evidence="1">
    <location>
        <begin position="9"/>
        <end position="18"/>
    </location>
</feature>
<accession>A0ABD2PI24</accession>
<sequence length="141" mass="16259">TLNDQESKLRRRRWKPQKLRPADLPAIKPLLDKTSGNSKVPIRVKHCDRNVDPKKCFQMKNLSQEEKKASSLEVLVPCTLEHSRLPVSFLAKVLQEDEEAHKGKLDPSSNLDTCSKIIFPICFILFNCLYWSYYMLIVSDG</sequence>
<feature type="transmembrane region" description="Helical" evidence="2">
    <location>
        <begin position="117"/>
        <end position="136"/>
    </location>
</feature>
<keyword evidence="2" id="KW-0812">Transmembrane</keyword>
<keyword evidence="4" id="KW-1185">Reference proteome</keyword>
<feature type="region of interest" description="Disordered" evidence="1">
    <location>
        <begin position="1"/>
        <end position="21"/>
    </location>
</feature>
<evidence type="ECO:0000313" key="3">
    <source>
        <dbReference type="EMBL" id="KAL3306961.1"/>
    </source>
</evidence>
<evidence type="ECO:0000256" key="1">
    <source>
        <dbReference type="SAM" id="MobiDB-lite"/>
    </source>
</evidence>
<dbReference type="Gene3D" id="1.20.58.390">
    <property type="entry name" value="Neurotransmitter-gated ion-channel transmembrane domain"/>
    <property type="match status" value="1"/>
</dbReference>
<dbReference type="AlphaFoldDB" id="A0ABD2PI24"/>
<protein>
    <submittedName>
        <fullName evidence="3">Uncharacterized protein</fullName>
    </submittedName>
</protein>
<keyword evidence="2" id="KW-1133">Transmembrane helix</keyword>
<feature type="non-terminal residue" evidence="3">
    <location>
        <position position="1"/>
    </location>
</feature>
<evidence type="ECO:0000256" key="2">
    <source>
        <dbReference type="SAM" id="Phobius"/>
    </source>
</evidence>
<keyword evidence="2" id="KW-0472">Membrane</keyword>
<dbReference type="SUPFAM" id="SSF90112">
    <property type="entry name" value="Neurotransmitter-gated ion-channel transmembrane pore"/>
    <property type="match status" value="1"/>
</dbReference>
<dbReference type="Proteomes" id="UP001626550">
    <property type="component" value="Unassembled WGS sequence"/>
</dbReference>
<proteinExistence type="predicted"/>
<dbReference type="InterPro" id="IPR036719">
    <property type="entry name" value="Neuro-gated_channel_TM_sf"/>
</dbReference>
<gene>
    <name evidence="3" type="ORF">Ciccas_014540</name>
</gene>
<dbReference type="InterPro" id="IPR038050">
    <property type="entry name" value="Neuro_actylchol_rec"/>
</dbReference>
<dbReference type="EMBL" id="JBJKFK010008851">
    <property type="protein sequence ID" value="KAL3306961.1"/>
    <property type="molecule type" value="Genomic_DNA"/>
</dbReference>
<organism evidence="3 4">
    <name type="scientific">Cichlidogyrus casuarinus</name>
    <dbReference type="NCBI Taxonomy" id="1844966"/>
    <lineage>
        <taxon>Eukaryota</taxon>
        <taxon>Metazoa</taxon>
        <taxon>Spiralia</taxon>
        <taxon>Lophotrochozoa</taxon>
        <taxon>Platyhelminthes</taxon>
        <taxon>Monogenea</taxon>
        <taxon>Monopisthocotylea</taxon>
        <taxon>Dactylogyridea</taxon>
        <taxon>Ancyrocephalidae</taxon>
        <taxon>Cichlidogyrus</taxon>
    </lineage>
</organism>